<proteinExistence type="predicted"/>
<dbReference type="PANTHER" id="PTHR11732">
    <property type="entry name" value="ALDO/KETO REDUCTASE"/>
    <property type="match status" value="1"/>
</dbReference>
<evidence type="ECO:0000313" key="7">
    <source>
        <dbReference type="EMBL" id="OQN97947.1"/>
    </source>
</evidence>
<evidence type="ECO:0000256" key="3">
    <source>
        <dbReference type="PIRSR" id="PIRSR000097-2"/>
    </source>
</evidence>
<dbReference type="InterPro" id="IPR018170">
    <property type="entry name" value="Aldo/ket_reductase_CS"/>
</dbReference>
<evidence type="ECO:0000256" key="4">
    <source>
        <dbReference type="PIRSR" id="PIRSR000097-3"/>
    </source>
</evidence>
<dbReference type="InterPro" id="IPR023210">
    <property type="entry name" value="NADP_OxRdtase_dom"/>
</dbReference>
<keyword evidence="8" id="KW-1185">Reference proteome</keyword>
<keyword evidence="1" id="KW-0560">Oxidoreductase</keyword>
<sequence>MKLLISLISLAVASSALAPPSGQIPFTGQAPKPLTRESIPLLGFGTWNLDRSNASEAVSFAIQSGFRHIDCAAAYGNEELVGKGIADGLAKTGLSREDLWITSKLWNDHHGAKNVPTAIATSLQKLGLDYLDLYHMHWPVNSVKHKIGYKSTWAAMTKLLGTGQVKHLGVCNFSPYQLDDLINSTSHLPSVHQMELHPYLQQTEWINWHSKHGIHVTAYSPFAGANPTYDPGEPPQLLHNEVTQRIAKKRNCTPAQVLLVWGISRGTSVIPKSSHANRITENVGALTCKLEKSDFKALNGLGKWHHRFVNPSKSWGVELYEGLEDSKGKHGKSA</sequence>
<accession>A0A1V8SFZ2</accession>
<dbReference type="Gene3D" id="3.20.20.100">
    <property type="entry name" value="NADP-dependent oxidoreductase domain"/>
    <property type="match status" value="1"/>
</dbReference>
<dbReference type="Proteomes" id="UP000192596">
    <property type="component" value="Unassembled WGS sequence"/>
</dbReference>
<keyword evidence="5" id="KW-0732">Signal</keyword>
<gene>
    <name evidence="7" type="ORF">B0A48_16251</name>
</gene>
<name>A0A1V8SFZ2_9PEZI</name>
<dbReference type="PIRSF" id="PIRSF000097">
    <property type="entry name" value="AKR"/>
    <property type="match status" value="1"/>
</dbReference>
<dbReference type="PROSITE" id="PS00062">
    <property type="entry name" value="ALDOKETO_REDUCTASE_2"/>
    <property type="match status" value="1"/>
</dbReference>
<feature type="active site" description="Proton donor" evidence="2">
    <location>
        <position position="75"/>
    </location>
</feature>
<feature type="site" description="Lowers pKa of active site Tyr" evidence="4">
    <location>
        <position position="104"/>
    </location>
</feature>
<dbReference type="GO" id="GO:0016616">
    <property type="term" value="F:oxidoreductase activity, acting on the CH-OH group of donors, NAD or NADP as acceptor"/>
    <property type="evidence" value="ECO:0007669"/>
    <property type="project" value="UniProtKB-ARBA"/>
</dbReference>
<dbReference type="STRING" id="1507870.A0A1V8SFZ2"/>
<dbReference type="FunFam" id="3.20.20.100:FF:000002">
    <property type="entry name" value="2,5-diketo-D-gluconic acid reductase A"/>
    <property type="match status" value="1"/>
</dbReference>
<dbReference type="PRINTS" id="PR00069">
    <property type="entry name" value="ALDKETRDTASE"/>
</dbReference>
<dbReference type="InParanoid" id="A0A1V8SFZ2"/>
<feature type="chain" id="PRO_5013320247" description="NADP-dependent oxidoreductase domain-containing protein" evidence="5">
    <location>
        <begin position="19"/>
        <end position="334"/>
    </location>
</feature>
<feature type="signal peptide" evidence="5">
    <location>
        <begin position="1"/>
        <end position="18"/>
    </location>
</feature>
<evidence type="ECO:0000256" key="2">
    <source>
        <dbReference type="PIRSR" id="PIRSR000097-1"/>
    </source>
</evidence>
<dbReference type="OrthoDB" id="416253at2759"/>
<evidence type="ECO:0000256" key="1">
    <source>
        <dbReference type="ARBA" id="ARBA00023002"/>
    </source>
</evidence>
<dbReference type="InterPro" id="IPR036812">
    <property type="entry name" value="NAD(P)_OxRdtase_dom_sf"/>
</dbReference>
<dbReference type="InterPro" id="IPR020471">
    <property type="entry name" value="AKR"/>
</dbReference>
<dbReference type="PROSITE" id="PS00798">
    <property type="entry name" value="ALDOKETO_REDUCTASE_1"/>
    <property type="match status" value="1"/>
</dbReference>
<feature type="domain" description="NADP-dependent oxidoreductase" evidence="6">
    <location>
        <begin position="42"/>
        <end position="301"/>
    </location>
</feature>
<dbReference type="SUPFAM" id="SSF51430">
    <property type="entry name" value="NAD(P)-linked oxidoreductase"/>
    <property type="match status" value="1"/>
</dbReference>
<dbReference type="EMBL" id="NAJO01000049">
    <property type="protein sequence ID" value="OQN97947.1"/>
    <property type="molecule type" value="Genomic_DNA"/>
</dbReference>
<dbReference type="CDD" id="cd19071">
    <property type="entry name" value="AKR_AKR1-5-like"/>
    <property type="match status" value="1"/>
</dbReference>
<feature type="binding site" evidence="3">
    <location>
        <position position="137"/>
    </location>
    <ligand>
        <name>substrate</name>
    </ligand>
</feature>
<reference evidence="8" key="1">
    <citation type="submission" date="2017-03" db="EMBL/GenBank/DDBJ databases">
        <title>Genomes of endolithic fungi from Antarctica.</title>
        <authorList>
            <person name="Coleine C."/>
            <person name="Masonjones S."/>
            <person name="Stajich J.E."/>
        </authorList>
    </citation>
    <scope>NUCLEOTIDE SEQUENCE [LARGE SCALE GENOMIC DNA]</scope>
    <source>
        <strain evidence="8">CCFEE 5527</strain>
    </source>
</reference>
<dbReference type="AlphaFoldDB" id="A0A1V8SFZ2"/>
<evidence type="ECO:0000256" key="5">
    <source>
        <dbReference type="SAM" id="SignalP"/>
    </source>
</evidence>
<evidence type="ECO:0000313" key="8">
    <source>
        <dbReference type="Proteomes" id="UP000192596"/>
    </source>
</evidence>
<dbReference type="PROSITE" id="PS00063">
    <property type="entry name" value="ALDOKETO_REDUCTASE_3"/>
    <property type="match status" value="1"/>
</dbReference>
<dbReference type="Pfam" id="PF00248">
    <property type="entry name" value="Aldo_ket_red"/>
    <property type="match status" value="1"/>
</dbReference>
<protein>
    <recommendedName>
        <fullName evidence="6">NADP-dependent oxidoreductase domain-containing protein</fullName>
    </recommendedName>
</protein>
<evidence type="ECO:0000259" key="6">
    <source>
        <dbReference type="Pfam" id="PF00248"/>
    </source>
</evidence>
<organism evidence="7 8">
    <name type="scientific">Cryoendolithus antarcticus</name>
    <dbReference type="NCBI Taxonomy" id="1507870"/>
    <lineage>
        <taxon>Eukaryota</taxon>
        <taxon>Fungi</taxon>
        <taxon>Dikarya</taxon>
        <taxon>Ascomycota</taxon>
        <taxon>Pezizomycotina</taxon>
        <taxon>Dothideomycetes</taxon>
        <taxon>Dothideomycetidae</taxon>
        <taxon>Cladosporiales</taxon>
        <taxon>Cladosporiaceae</taxon>
        <taxon>Cryoendolithus</taxon>
    </lineage>
</organism>
<comment type="caution">
    <text evidence="7">The sequence shown here is derived from an EMBL/GenBank/DDBJ whole genome shotgun (WGS) entry which is preliminary data.</text>
</comment>